<dbReference type="InterPro" id="IPR050570">
    <property type="entry name" value="Cell_wall_metabolism_enzyme"/>
</dbReference>
<dbReference type="EMBL" id="JAIQDJ010000001">
    <property type="protein sequence ID" value="MBZ4184929.1"/>
    <property type="molecule type" value="Genomic_DNA"/>
</dbReference>
<accession>A0ABS7TAQ3</accession>
<dbReference type="CDD" id="cd12797">
    <property type="entry name" value="M23_peptidase"/>
    <property type="match status" value="1"/>
</dbReference>
<dbReference type="InterPro" id="IPR016047">
    <property type="entry name" value="M23ase_b-sheet_dom"/>
</dbReference>
<name>A0ABS7TAQ3_9GAMM</name>
<evidence type="ECO:0000256" key="2">
    <source>
        <dbReference type="SAM" id="Phobius"/>
    </source>
</evidence>
<dbReference type="Gene3D" id="2.70.70.10">
    <property type="entry name" value="Glucose Permease (Domain IIA)"/>
    <property type="match status" value="1"/>
</dbReference>
<sequence>MIEVNNSHNTRQRAVAQAQRLRWWALRHPWAALALLLGAGMLCGAAMRSVIGMAQVEALQTSDASRQAELEQVRRDAQREVNALAARLAELQAQANRLNALGARLTQSSQLQDGEFNFENPVGQGGGGATRDMPVHELQSRLHALEGDYQHADTQLSVLESLLFNRQLERSSLPSREPIAGSFVTSGFGGRADPFGGGFQFHKGIDFQANIGDPVLAVADGVVSFAGVRSGYGNTIEVDHGNGLVTRYAHNSQLDRQVGDLVRAGQDIAKAGSSGRSTGAHVHFEVWQDGVVVNPRKFLGHNNALARHGPQNG</sequence>
<keyword evidence="1" id="KW-0175">Coiled coil</keyword>
<protein>
    <submittedName>
        <fullName evidence="4">Peptidoglycan DD-metalloendopeptidase family protein</fullName>
    </submittedName>
</protein>
<feature type="domain" description="M23ase beta-sheet core" evidence="3">
    <location>
        <begin position="200"/>
        <end position="295"/>
    </location>
</feature>
<feature type="coiled-coil region" evidence="1">
    <location>
        <begin position="67"/>
        <end position="108"/>
    </location>
</feature>
<keyword evidence="5" id="KW-1185">Reference proteome</keyword>
<keyword evidence="2" id="KW-1133">Transmembrane helix</keyword>
<proteinExistence type="predicted"/>
<dbReference type="Pfam" id="PF01551">
    <property type="entry name" value="Peptidase_M23"/>
    <property type="match status" value="1"/>
</dbReference>
<keyword evidence="2" id="KW-0812">Transmembrane</keyword>
<dbReference type="PANTHER" id="PTHR21666:SF291">
    <property type="entry name" value="STAGE II SPORULATION PROTEIN Q"/>
    <property type="match status" value="1"/>
</dbReference>
<dbReference type="PANTHER" id="PTHR21666">
    <property type="entry name" value="PEPTIDASE-RELATED"/>
    <property type="match status" value="1"/>
</dbReference>
<evidence type="ECO:0000313" key="5">
    <source>
        <dbReference type="Proteomes" id="UP001430290"/>
    </source>
</evidence>
<dbReference type="InterPro" id="IPR011055">
    <property type="entry name" value="Dup_hybrid_motif"/>
</dbReference>
<evidence type="ECO:0000313" key="4">
    <source>
        <dbReference type="EMBL" id="MBZ4184929.1"/>
    </source>
</evidence>
<comment type="caution">
    <text evidence="4">The sequence shown here is derived from an EMBL/GenBank/DDBJ whole genome shotgun (WGS) entry which is preliminary data.</text>
</comment>
<keyword evidence="2" id="KW-0472">Membrane</keyword>
<feature type="transmembrane region" description="Helical" evidence="2">
    <location>
        <begin position="30"/>
        <end position="51"/>
    </location>
</feature>
<evidence type="ECO:0000259" key="3">
    <source>
        <dbReference type="Pfam" id="PF01551"/>
    </source>
</evidence>
<gene>
    <name evidence="4" type="ORF">K7B09_01145</name>
</gene>
<dbReference type="Proteomes" id="UP001430290">
    <property type="component" value="Unassembled WGS sequence"/>
</dbReference>
<evidence type="ECO:0000256" key="1">
    <source>
        <dbReference type="SAM" id="Coils"/>
    </source>
</evidence>
<dbReference type="SUPFAM" id="SSF51261">
    <property type="entry name" value="Duplicated hybrid motif"/>
    <property type="match status" value="1"/>
</dbReference>
<reference evidence="4" key="1">
    <citation type="submission" date="2021-09" db="EMBL/GenBank/DDBJ databases">
        <authorList>
            <person name="Wu T."/>
            <person name="Guo S.Z."/>
        </authorList>
    </citation>
    <scope>NUCLEOTIDE SEQUENCE</scope>
    <source>
        <strain evidence="4">RSS-23</strain>
    </source>
</reference>
<organism evidence="4 5">
    <name type="scientific">Thermomonas beijingensis</name>
    <dbReference type="NCBI Taxonomy" id="2872701"/>
    <lineage>
        <taxon>Bacteria</taxon>
        <taxon>Pseudomonadati</taxon>
        <taxon>Pseudomonadota</taxon>
        <taxon>Gammaproteobacteria</taxon>
        <taxon>Lysobacterales</taxon>
        <taxon>Lysobacteraceae</taxon>
        <taxon>Thermomonas</taxon>
    </lineage>
</organism>